<reference evidence="1 2" key="1">
    <citation type="submission" date="2014-04" db="EMBL/GenBank/DDBJ databases">
        <title>Genome evolution of avian class.</title>
        <authorList>
            <person name="Zhang G."/>
            <person name="Li C."/>
        </authorList>
    </citation>
    <scope>NUCLEOTIDE SEQUENCE [LARGE SCALE GENOMIC DNA]</scope>
    <source>
        <strain evidence="1">BGI_N303</strain>
    </source>
</reference>
<accession>A0A091G1L7</accession>
<feature type="non-terminal residue" evidence="1">
    <location>
        <position position="1"/>
    </location>
</feature>
<evidence type="ECO:0000313" key="1">
    <source>
        <dbReference type="EMBL" id="KFO76390.1"/>
    </source>
</evidence>
<proteinExistence type="predicted"/>
<organism evidence="1 2">
    <name type="scientific">Cuculus canorus</name>
    <name type="common">Common cuckoo</name>
    <dbReference type="NCBI Taxonomy" id="55661"/>
    <lineage>
        <taxon>Eukaryota</taxon>
        <taxon>Metazoa</taxon>
        <taxon>Chordata</taxon>
        <taxon>Craniata</taxon>
        <taxon>Vertebrata</taxon>
        <taxon>Euteleostomi</taxon>
        <taxon>Archelosauria</taxon>
        <taxon>Archosauria</taxon>
        <taxon>Dinosauria</taxon>
        <taxon>Saurischia</taxon>
        <taxon>Theropoda</taxon>
        <taxon>Coelurosauria</taxon>
        <taxon>Aves</taxon>
        <taxon>Neognathae</taxon>
        <taxon>Neoaves</taxon>
        <taxon>Otidimorphae</taxon>
        <taxon>Cuculiformes</taxon>
        <taxon>Cuculidae</taxon>
        <taxon>Cuculus</taxon>
    </lineage>
</organism>
<dbReference type="EMBL" id="KL447703">
    <property type="protein sequence ID" value="KFO76390.1"/>
    <property type="molecule type" value="Genomic_DNA"/>
</dbReference>
<name>A0A091G1L7_CUCCA</name>
<feature type="non-terminal residue" evidence="1">
    <location>
        <position position="49"/>
    </location>
</feature>
<dbReference type="Proteomes" id="UP000053760">
    <property type="component" value="Unassembled WGS sequence"/>
</dbReference>
<keyword evidence="2" id="KW-1185">Reference proteome</keyword>
<gene>
    <name evidence="1" type="ORF">N303_11770</name>
</gene>
<sequence length="49" mass="4456">LVGSTGATAVPAGPGGVRAAITSTVGSTVAIEAPVTQGGAPIAIETPLA</sequence>
<evidence type="ECO:0000313" key="2">
    <source>
        <dbReference type="Proteomes" id="UP000053760"/>
    </source>
</evidence>
<protein>
    <submittedName>
        <fullName evidence="1">Uncharacterized protein</fullName>
    </submittedName>
</protein>
<dbReference type="AlphaFoldDB" id="A0A091G1L7"/>